<evidence type="ECO:0000259" key="1">
    <source>
        <dbReference type="Pfam" id="PF14216"/>
    </source>
</evidence>
<name>A0A6C0JTE2_9ZZZZ</name>
<accession>A0A6C0JTE2</accession>
<dbReference type="EMBL" id="MN740695">
    <property type="protein sequence ID" value="QHU08171.1"/>
    <property type="molecule type" value="Genomic_DNA"/>
</dbReference>
<dbReference type="Pfam" id="PF14216">
    <property type="entry name" value="DUF4326"/>
    <property type="match status" value="1"/>
</dbReference>
<sequence>MSKVIAYYDWVFFGDDGVLATWIEKTGADTGLQALDDYFRLCLQLVGKTDLTDAEQTCFKEKMWKKGYKRLAVGLRVETNDTVPRMITFLDKNGFVDEESERFPYTEIHRITTIPEQPKYNKSNIKVGDRVRLINKKFTGNIYTVTATHKHTFDAINGTYKFPDLDYGSIAKVLPKKTSPVKKTLTSEKITTPETTTMCVKVGELRKGGYKALDEWIADPKNLYVGRQGRIWITEDKEKRMFHYKQSKWANPYKVGKKPGEYALEESLRLYKQHLTDSGLVDDIQELHGLTLGCFCIQTNKCLCHAQILAKMANKV</sequence>
<dbReference type="InterPro" id="IPR025475">
    <property type="entry name" value="DUF4326"/>
</dbReference>
<reference evidence="2" key="1">
    <citation type="journal article" date="2020" name="Nature">
        <title>Giant virus diversity and host interactions through global metagenomics.</title>
        <authorList>
            <person name="Schulz F."/>
            <person name="Roux S."/>
            <person name="Paez-Espino D."/>
            <person name="Jungbluth S."/>
            <person name="Walsh D.A."/>
            <person name="Denef V.J."/>
            <person name="McMahon K.D."/>
            <person name="Konstantinidis K.T."/>
            <person name="Eloe-Fadrosh E.A."/>
            <person name="Kyrpides N.C."/>
            <person name="Woyke T."/>
        </authorList>
    </citation>
    <scope>NUCLEOTIDE SEQUENCE</scope>
    <source>
        <strain evidence="2">GVMAG-S-1062768-28</strain>
    </source>
</reference>
<dbReference type="AlphaFoldDB" id="A0A6C0JTE2"/>
<organism evidence="2">
    <name type="scientific">viral metagenome</name>
    <dbReference type="NCBI Taxonomy" id="1070528"/>
    <lineage>
        <taxon>unclassified sequences</taxon>
        <taxon>metagenomes</taxon>
        <taxon>organismal metagenomes</taxon>
    </lineage>
</organism>
<evidence type="ECO:0000313" key="2">
    <source>
        <dbReference type="EMBL" id="QHU08171.1"/>
    </source>
</evidence>
<proteinExistence type="predicted"/>
<feature type="domain" description="DUF4326" evidence="1">
    <location>
        <begin position="214"/>
        <end position="310"/>
    </location>
</feature>
<protein>
    <recommendedName>
        <fullName evidence="1">DUF4326 domain-containing protein</fullName>
    </recommendedName>
</protein>